<evidence type="ECO:0000313" key="3">
    <source>
        <dbReference type="EMBL" id="RCX28387.1"/>
    </source>
</evidence>
<dbReference type="EMBL" id="QPJY01000007">
    <property type="protein sequence ID" value="RCX28387.1"/>
    <property type="molecule type" value="Genomic_DNA"/>
</dbReference>
<reference evidence="3 4" key="1">
    <citation type="submission" date="2018-07" db="EMBL/GenBank/DDBJ databases">
        <title>Genomic Encyclopedia of Type Strains, Phase IV (KMG-IV): sequencing the most valuable type-strain genomes for metagenomic binning, comparative biology and taxonomic classification.</title>
        <authorList>
            <person name="Goeker M."/>
        </authorList>
    </citation>
    <scope>NUCLEOTIDE SEQUENCE [LARGE SCALE GENOMIC DNA]</scope>
    <source>
        <strain evidence="3 4">DSM 26407</strain>
    </source>
</reference>
<dbReference type="PANTHER" id="PTHR47623:SF1">
    <property type="entry name" value="OS09G0287300 PROTEIN"/>
    <property type="match status" value="1"/>
</dbReference>
<dbReference type="SUPFAM" id="SSF53254">
    <property type="entry name" value="Phosphoglycerate mutase-like"/>
    <property type="match status" value="1"/>
</dbReference>
<keyword evidence="4" id="KW-1185">Reference proteome</keyword>
<evidence type="ECO:0000256" key="1">
    <source>
        <dbReference type="PIRSR" id="PIRSR613078-1"/>
    </source>
</evidence>
<feature type="active site" description="Proton donor/acceptor" evidence="1">
    <location>
        <position position="98"/>
    </location>
</feature>
<dbReference type="AlphaFoldDB" id="A0A369C6Z9"/>
<dbReference type="InterPro" id="IPR013078">
    <property type="entry name" value="His_Pase_superF_clade-1"/>
</dbReference>
<dbReference type="Pfam" id="PF00300">
    <property type="entry name" value="His_Phos_1"/>
    <property type="match status" value="1"/>
</dbReference>
<dbReference type="SMART" id="SM00855">
    <property type="entry name" value="PGAM"/>
    <property type="match status" value="1"/>
</dbReference>
<name>A0A369C6Z9_9GAMM</name>
<dbReference type="CDD" id="cd07067">
    <property type="entry name" value="HP_PGM_like"/>
    <property type="match status" value="1"/>
</dbReference>
<accession>A0A369C6Z9</accession>
<evidence type="ECO:0000313" key="4">
    <source>
        <dbReference type="Proteomes" id="UP000252707"/>
    </source>
</evidence>
<gene>
    <name evidence="3" type="ORF">DFQ59_107134</name>
</gene>
<feature type="active site" description="Tele-phosphohistidine intermediate" evidence="1">
    <location>
        <position position="22"/>
    </location>
</feature>
<feature type="binding site" evidence="2">
    <location>
        <position position="71"/>
    </location>
    <ligand>
        <name>substrate</name>
    </ligand>
</feature>
<dbReference type="Proteomes" id="UP000252707">
    <property type="component" value="Unassembled WGS sequence"/>
</dbReference>
<sequence length="182" mass="19956">MTVAGDGDHPADPGRELLLLRHAKSDWNTGAATDFDRPLNVRGRQDAPRLGKWLYTVGLVPDLVLASPARRARQTARRVCKALGYPRESILWEPRLYEAGPGTLIGCLQALSGMPRRVLLVAHNPGLEELLRHLCGALETPADGKLLPTAALARLAMPADWRRLESGCARLLGLVRPRDLPR</sequence>
<organism evidence="3 4">
    <name type="scientific">Thioalbus denitrificans</name>
    <dbReference type="NCBI Taxonomy" id="547122"/>
    <lineage>
        <taxon>Bacteria</taxon>
        <taxon>Pseudomonadati</taxon>
        <taxon>Pseudomonadota</taxon>
        <taxon>Gammaproteobacteria</taxon>
        <taxon>Chromatiales</taxon>
        <taxon>Ectothiorhodospiraceae</taxon>
        <taxon>Thioalbus</taxon>
    </lineage>
</organism>
<proteinExistence type="predicted"/>
<feature type="binding site" evidence="2">
    <location>
        <begin position="21"/>
        <end position="28"/>
    </location>
    <ligand>
        <name>substrate</name>
    </ligand>
</feature>
<protein>
    <submittedName>
        <fullName evidence="3">Phosphohistidine phosphatase</fullName>
    </submittedName>
</protein>
<dbReference type="Gene3D" id="3.40.50.1240">
    <property type="entry name" value="Phosphoglycerate mutase-like"/>
    <property type="match status" value="1"/>
</dbReference>
<comment type="caution">
    <text evidence="3">The sequence shown here is derived from an EMBL/GenBank/DDBJ whole genome shotgun (WGS) entry which is preliminary data.</text>
</comment>
<dbReference type="PANTHER" id="PTHR47623">
    <property type="entry name" value="OS09G0287300 PROTEIN"/>
    <property type="match status" value="1"/>
</dbReference>
<evidence type="ECO:0000256" key="2">
    <source>
        <dbReference type="PIRSR" id="PIRSR613078-2"/>
    </source>
</evidence>
<dbReference type="InterPro" id="IPR029033">
    <property type="entry name" value="His_PPase_superfam"/>
</dbReference>